<evidence type="ECO:0000313" key="1">
    <source>
        <dbReference type="EMBL" id="TMS07364.1"/>
    </source>
</evidence>
<reference evidence="1" key="1">
    <citation type="submission" date="2018-11" db="EMBL/GenBank/DDBJ databases">
        <title>The sequence and de novo assembly of Larimichthys crocea genome using PacBio and Hi-C technologies.</title>
        <authorList>
            <person name="Xu P."/>
            <person name="Chen B."/>
            <person name="Zhou Z."/>
            <person name="Ke Q."/>
            <person name="Wu Y."/>
            <person name="Bai H."/>
            <person name="Pu F."/>
        </authorList>
    </citation>
    <scope>NUCLEOTIDE SEQUENCE</scope>
    <source>
        <tissue evidence="1">Muscle</tissue>
    </source>
</reference>
<dbReference type="EMBL" id="CM011691">
    <property type="protein sequence ID" value="TMS07364.1"/>
    <property type="molecule type" value="Genomic_DNA"/>
</dbReference>
<gene>
    <name evidence="1" type="ORF">E3U43_011457</name>
</gene>
<proteinExistence type="predicted"/>
<sequence length="554" mass="60672">MAVRDAASLLVGLLILCHTWGAWANIEVNMEDRVEVFRGDTAQIACMFKSSEGIGAMIIQWFYVTWLGEKQRLYYQDSTTKIPERGTPFTDRISVNDTGASGEVVLTINNVQLADELEFICLVKSLSEAPGEGRTKLKVFETPELPTIQGVQTGISVNDDGLSPIASCLVTNGFPKPNITWYRNHTPLRNIDDEVKVNPSSTSESTGLYTVSSQLNMKVVKANKDDQFYCEVTYFVPGGIRMTETNRINITVLYPSTEVSIWVDSPKGKIKEGDVVELHCQGNGNSPTEIMTISHNQTGQIWDGKMLELHNVTRLHNGQYQCGIVELDTMEEIRGVTSVFVNCPPKIMEQEHKDLEESVGNAVDLSCNVRGFPAPSVTWTTSDGKVIETATKEETEDGVHSVVSIEVTSDITAFCNATNEYGTDAVTFAIKATINTTTPANTTTTTTTTTSTTTPMPSSTVKAKTAIPPKKIKQGEGRGVIIAVVIICILLLAILGSTLYFLYKKGKICGRSGKQDLTKEKSSKDNIVVEMKSDNTEEAVLLEVNGEKRPPSDQ</sequence>
<accession>A0ACD3QJV0</accession>
<name>A0ACD3QJV0_LARCR</name>
<evidence type="ECO:0000313" key="2">
    <source>
        <dbReference type="Proteomes" id="UP000793456"/>
    </source>
</evidence>
<dbReference type="Proteomes" id="UP000793456">
    <property type="component" value="Chromosome XVIII"/>
</dbReference>
<comment type="caution">
    <text evidence="1">The sequence shown here is derived from an EMBL/GenBank/DDBJ whole genome shotgun (WGS) entry which is preliminary data.</text>
</comment>
<organism evidence="1 2">
    <name type="scientific">Larimichthys crocea</name>
    <name type="common">Large yellow croaker</name>
    <name type="synonym">Pseudosciaena crocea</name>
    <dbReference type="NCBI Taxonomy" id="215358"/>
    <lineage>
        <taxon>Eukaryota</taxon>
        <taxon>Metazoa</taxon>
        <taxon>Chordata</taxon>
        <taxon>Craniata</taxon>
        <taxon>Vertebrata</taxon>
        <taxon>Euteleostomi</taxon>
        <taxon>Actinopterygii</taxon>
        <taxon>Neopterygii</taxon>
        <taxon>Teleostei</taxon>
        <taxon>Neoteleostei</taxon>
        <taxon>Acanthomorphata</taxon>
        <taxon>Eupercaria</taxon>
        <taxon>Sciaenidae</taxon>
        <taxon>Larimichthys</taxon>
    </lineage>
</organism>
<keyword evidence="2" id="KW-1185">Reference proteome</keyword>
<protein>
    <submittedName>
        <fullName evidence="1">Uncharacterized protein</fullName>
    </submittedName>
</protein>